<evidence type="ECO:0000256" key="3">
    <source>
        <dbReference type="ARBA" id="ARBA00022927"/>
    </source>
</evidence>
<feature type="repeat" description="ARM" evidence="4">
    <location>
        <begin position="130"/>
        <end position="172"/>
    </location>
</feature>
<feature type="repeat" description="ARM" evidence="4">
    <location>
        <begin position="172"/>
        <end position="214"/>
    </location>
</feature>
<sequence>MNMLLLLVSAVILLVIVLAAPSSQTTTDDETDSSANSETDVIATNAQIQLVNQAKSSDPNERLAAVSRIGLLLWNGANSDELAIAEFVSIGVLPVLVNCLKSTDGKLLVQAARALKSIACRKALAVVEAGAEPLLVKLLKSPNLEVCKCTVDVLANISWRSNARESKIVEAGAVPLLVKLLQSPDMDLCESTAWTLKNIAAASDDLALAVAEAGALPPLVKLLQSENMELCKL</sequence>
<name>A0A914I3W1_GLORO</name>
<dbReference type="Pfam" id="PF00514">
    <property type="entry name" value="Arm"/>
    <property type="match status" value="4"/>
</dbReference>
<dbReference type="InterPro" id="IPR016024">
    <property type="entry name" value="ARM-type_fold"/>
</dbReference>
<dbReference type="PANTHER" id="PTHR23316">
    <property type="entry name" value="IMPORTIN ALPHA"/>
    <property type="match status" value="1"/>
</dbReference>
<dbReference type="GO" id="GO:0015031">
    <property type="term" value="P:protein transport"/>
    <property type="evidence" value="ECO:0007669"/>
    <property type="project" value="UniProtKB-KW"/>
</dbReference>
<evidence type="ECO:0000313" key="7">
    <source>
        <dbReference type="WBParaSite" id="Gr19_v10_g6360.t1"/>
    </source>
</evidence>
<accession>A0A914I3W1</accession>
<keyword evidence="5" id="KW-0732">Signal</keyword>
<evidence type="ECO:0000256" key="4">
    <source>
        <dbReference type="PROSITE-ProRule" id="PRU00259"/>
    </source>
</evidence>
<keyword evidence="3" id="KW-0653">Protein transport</keyword>
<comment type="similarity">
    <text evidence="1">Belongs to the importin alpha family.</text>
</comment>
<feature type="repeat" description="ARM" evidence="4">
    <location>
        <begin position="214"/>
        <end position="227"/>
    </location>
</feature>
<evidence type="ECO:0000313" key="6">
    <source>
        <dbReference type="Proteomes" id="UP000887572"/>
    </source>
</evidence>
<reference evidence="7" key="1">
    <citation type="submission" date="2022-11" db="UniProtKB">
        <authorList>
            <consortium name="WormBaseParasite"/>
        </authorList>
    </citation>
    <scope>IDENTIFICATION</scope>
</reference>
<dbReference type="Gene3D" id="1.25.10.10">
    <property type="entry name" value="Leucine-rich Repeat Variant"/>
    <property type="match status" value="2"/>
</dbReference>
<evidence type="ECO:0000256" key="5">
    <source>
        <dbReference type="SAM" id="SignalP"/>
    </source>
</evidence>
<evidence type="ECO:0000256" key="1">
    <source>
        <dbReference type="ARBA" id="ARBA00010394"/>
    </source>
</evidence>
<dbReference type="Proteomes" id="UP000887572">
    <property type="component" value="Unplaced"/>
</dbReference>
<organism evidence="6 7">
    <name type="scientific">Globodera rostochiensis</name>
    <name type="common">Golden nematode worm</name>
    <name type="synonym">Heterodera rostochiensis</name>
    <dbReference type="NCBI Taxonomy" id="31243"/>
    <lineage>
        <taxon>Eukaryota</taxon>
        <taxon>Metazoa</taxon>
        <taxon>Ecdysozoa</taxon>
        <taxon>Nematoda</taxon>
        <taxon>Chromadorea</taxon>
        <taxon>Rhabditida</taxon>
        <taxon>Tylenchina</taxon>
        <taxon>Tylenchomorpha</taxon>
        <taxon>Tylenchoidea</taxon>
        <taxon>Heteroderidae</taxon>
        <taxon>Heteroderinae</taxon>
        <taxon>Globodera</taxon>
    </lineage>
</organism>
<keyword evidence="2" id="KW-0813">Transport</keyword>
<dbReference type="WBParaSite" id="Gr19_v10_g6360.t1">
    <property type="protein sequence ID" value="Gr19_v10_g6360.t1"/>
    <property type="gene ID" value="Gr19_v10_g6360"/>
</dbReference>
<dbReference type="InterPro" id="IPR000225">
    <property type="entry name" value="Armadillo"/>
</dbReference>
<dbReference type="SMART" id="SM00185">
    <property type="entry name" value="ARM"/>
    <property type="match status" value="4"/>
</dbReference>
<dbReference type="AlphaFoldDB" id="A0A914I3W1"/>
<feature type="signal peptide" evidence="5">
    <location>
        <begin position="1"/>
        <end position="19"/>
    </location>
</feature>
<dbReference type="InterPro" id="IPR011989">
    <property type="entry name" value="ARM-like"/>
</dbReference>
<evidence type="ECO:0000256" key="2">
    <source>
        <dbReference type="ARBA" id="ARBA00022448"/>
    </source>
</evidence>
<dbReference type="SUPFAM" id="SSF48371">
    <property type="entry name" value="ARM repeat"/>
    <property type="match status" value="1"/>
</dbReference>
<keyword evidence="6" id="KW-1185">Reference proteome</keyword>
<dbReference type="PROSITE" id="PS50176">
    <property type="entry name" value="ARM_REPEAT"/>
    <property type="match status" value="3"/>
</dbReference>
<protein>
    <submittedName>
        <fullName evidence="7">Uncharacterized protein</fullName>
    </submittedName>
</protein>
<proteinExistence type="inferred from homology"/>
<feature type="chain" id="PRO_5037885088" evidence="5">
    <location>
        <begin position="20"/>
        <end position="233"/>
    </location>
</feature>